<dbReference type="EMBL" id="KN847499">
    <property type="protein sequence ID" value="KIW11547.1"/>
    <property type="molecule type" value="Genomic_DNA"/>
</dbReference>
<evidence type="ECO:0000313" key="2">
    <source>
        <dbReference type="EMBL" id="KIW11547.1"/>
    </source>
</evidence>
<feature type="region of interest" description="Disordered" evidence="1">
    <location>
        <begin position="149"/>
        <end position="173"/>
    </location>
</feature>
<dbReference type="HOGENOM" id="CLU_095786_0_0_1"/>
<reference evidence="2 3" key="1">
    <citation type="submission" date="2015-01" db="EMBL/GenBank/DDBJ databases">
        <title>The Genome Sequence of Exophiala spinifera CBS89968.</title>
        <authorList>
            <consortium name="The Broad Institute Genomics Platform"/>
            <person name="Cuomo C."/>
            <person name="de Hoog S."/>
            <person name="Gorbushina A."/>
            <person name="Stielow B."/>
            <person name="Teixiera M."/>
            <person name="Abouelleil A."/>
            <person name="Chapman S.B."/>
            <person name="Priest M."/>
            <person name="Young S.K."/>
            <person name="Wortman J."/>
            <person name="Nusbaum C."/>
            <person name="Birren B."/>
        </authorList>
    </citation>
    <scope>NUCLEOTIDE SEQUENCE [LARGE SCALE GENOMIC DNA]</scope>
    <source>
        <strain evidence="2 3">CBS 89968</strain>
    </source>
</reference>
<feature type="region of interest" description="Disordered" evidence="1">
    <location>
        <begin position="35"/>
        <end position="55"/>
    </location>
</feature>
<dbReference type="OrthoDB" id="4154296at2759"/>
<keyword evidence="3" id="KW-1185">Reference proteome</keyword>
<protein>
    <submittedName>
        <fullName evidence="2">Uncharacterized protein</fullName>
    </submittedName>
</protein>
<dbReference type="VEuPathDB" id="FungiDB:PV08_10848"/>
<evidence type="ECO:0000313" key="3">
    <source>
        <dbReference type="Proteomes" id="UP000053328"/>
    </source>
</evidence>
<feature type="compositionally biased region" description="Polar residues" evidence="1">
    <location>
        <begin position="35"/>
        <end position="47"/>
    </location>
</feature>
<sequence length="259" mass="28451">MPVTLKGVDGISGAFDTRAYMPTNAKQLTIINQPESPSSVKFDSHTSPDAADSSFVQPRTRAAHGIVPGRSAAVSPVSFTYDNGYGRVESQLLQEHHLPSNIKTTDQLVEFIRSRDRDNNHTSSSSRCSSESTFVSNIAPSDAWTYNAPGNSDDVLRPASQDSRIPPSPFISPRPGRLTSRVVSNLLTTGFSRRYVSAPDLRVLPGATRKHNYQGYWLKKGTMRTLESPKTKAGKLKESKTKSVGRERYVETSGWYDAA</sequence>
<name>A0A0D1ZF19_9EURO</name>
<dbReference type="AlphaFoldDB" id="A0A0D1ZF19"/>
<dbReference type="GeneID" id="27337931"/>
<evidence type="ECO:0000256" key="1">
    <source>
        <dbReference type="SAM" id="MobiDB-lite"/>
    </source>
</evidence>
<gene>
    <name evidence="2" type="ORF">PV08_10848</name>
</gene>
<organism evidence="2 3">
    <name type="scientific">Exophiala spinifera</name>
    <dbReference type="NCBI Taxonomy" id="91928"/>
    <lineage>
        <taxon>Eukaryota</taxon>
        <taxon>Fungi</taxon>
        <taxon>Dikarya</taxon>
        <taxon>Ascomycota</taxon>
        <taxon>Pezizomycotina</taxon>
        <taxon>Eurotiomycetes</taxon>
        <taxon>Chaetothyriomycetidae</taxon>
        <taxon>Chaetothyriales</taxon>
        <taxon>Herpotrichiellaceae</taxon>
        <taxon>Exophiala</taxon>
    </lineage>
</organism>
<accession>A0A0D1ZF19</accession>
<proteinExistence type="predicted"/>
<dbReference type="RefSeq" id="XP_016231763.1">
    <property type="nucleotide sequence ID" value="XM_016385161.1"/>
</dbReference>
<dbReference type="Proteomes" id="UP000053328">
    <property type="component" value="Unassembled WGS sequence"/>
</dbReference>